<keyword evidence="2" id="KW-1185">Reference proteome</keyword>
<sequence>MAFVDVKSYIYLIAFGLICINVLNVASLTCFRRSTDRVREADSNFIADIHLKTLKESKSCKDDTSKVLQFVDQNDVTFCPNCSVCGIAVNAKNLQKDAALMPMTDEMDNLKPFEEFFKISNTIKSAYKVLTVCVMEKFWIRDDKEYNFRCMCNRNYCNGATNIIDYLNRQVSNDVAH</sequence>
<evidence type="ECO:0000256" key="1">
    <source>
        <dbReference type="SAM" id="Phobius"/>
    </source>
</evidence>
<protein>
    <submittedName>
        <fullName evidence="3">Uncharacterized protein</fullName>
    </submittedName>
</protein>
<keyword evidence="1" id="KW-0812">Transmembrane</keyword>
<dbReference type="InterPro" id="IPR035291">
    <property type="entry name" value="DUF5354"/>
</dbReference>
<feature type="transmembrane region" description="Helical" evidence="1">
    <location>
        <begin position="12"/>
        <end position="31"/>
    </location>
</feature>
<reference evidence="3" key="1">
    <citation type="submission" date="2022-11" db="UniProtKB">
        <authorList>
            <consortium name="WormBaseParasite"/>
        </authorList>
    </citation>
    <scope>IDENTIFICATION</scope>
</reference>
<dbReference type="Proteomes" id="UP000887565">
    <property type="component" value="Unplaced"/>
</dbReference>
<organism evidence="2 3">
    <name type="scientific">Romanomermis culicivorax</name>
    <name type="common">Nematode worm</name>
    <dbReference type="NCBI Taxonomy" id="13658"/>
    <lineage>
        <taxon>Eukaryota</taxon>
        <taxon>Metazoa</taxon>
        <taxon>Ecdysozoa</taxon>
        <taxon>Nematoda</taxon>
        <taxon>Enoplea</taxon>
        <taxon>Dorylaimia</taxon>
        <taxon>Mermithida</taxon>
        <taxon>Mermithoidea</taxon>
        <taxon>Mermithidae</taxon>
        <taxon>Romanomermis</taxon>
    </lineage>
</organism>
<dbReference type="Pfam" id="PF17305">
    <property type="entry name" value="DUF5354"/>
    <property type="match status" value="1"/>
</dbReference>
<dbReference type="AlphaFoldDB" id="A0A915J136"/>
<keyword evidence="1" id="KW-0472">Membrane</keyword>
<name>A0A915J136_ROMCU</name>
<evidence type="ECO:0000313" key="3">
    <source>
        <dbReference type="WBParaSite" id="nRc.2.0.1.t19407-RA"/>
    </source>
</evidence>
<keyword evidence="1" id="KW-1133">Transmembrane helix</keyword>
<dbReference type="WBParaSite" id="nRc.2.0.1.t19407-RA">
    <property type="protein sequence ID" value="nRc.2.0.1.t19407-RA"/>
    <property type="gene ID" value="nRc.2.0.1.g19407"/>
</dbReference>
<accession>A0A915J136</accession>
<evidence type="ECO:0000313" key="2">
    <source>
        <dbReference type="Proteomes" id="UP000887565"/>
    </source>
</evidence>
<proteinExistence type="predicted"/>